<dbReference type="Proteomes" id="UP000830115">
    <property type="component" value="Chromosome"/>
</dbReference>
<protein>
    <submittedName>
        <fullName evidence="5">Transposase</fullName>
    </submittedName>
</protein>
<reference evidence="5" key="1">
    <citation type="submission" date="2021-10" db="EMBL/GenBank/DDBJ databases">
        <title>Streptomyces nigrumlapis sp.nov.,an antimicrobial producing actinobacterium isolated from Black Gobi rocks.</title>
        <authorList>
            <person name="Wen Y."/>
            <person name="Zhang W."/>
            <person name="Liu X.G."/>
        </authorList>
    </citation>
    <scope>NUCLEOTIDE SEQUENCE</scope>
    <source>
        <strain evidence="5">ST13-2-2</strain>
    </source>
</reference>
<dbReference type="InterPro" id="IPR027806">
    <property type="entry name" value="HARBI1_dom"/>
</dbReference>
<gene>
    <name evidence="5" type="ORF">K9S39_41875</name>
</gene>
<dbReference type="Pfam" id="PF13613">
    <property type="entry name" value="HTH_Tnp_4"/>
    <property type="match status" value="1"/>
</dbReference>
<evidence type="ECO:0000256" key="1">
    <source>
        <dbReference type="ARBA" id="ARBA00001968"/>
    </source>
</evidence>
<keyword evidence="6" id="KW-1185">Reference proteome</keyword>
<feature type="domain" description="Transposase Helix-turn-helix" evidence="4">
    <location>
        <begin position="74"/>
        <end position="120"/>
    </location>
</feature>
<feature type="domain" description="DDE Tnp4" evidence="3">
    <location>
        <begin position="150"/>
        <end position="312"/>
    </location>
</feature>
<evidence type="ECO:0000259" key="3">
    <source>
        <dbReference type="Pfam" id="PF13359"/>
    </source>
</evidence>
<sequence>MAKAVRVVWGVMLSQARTAMSHSAFCGLSEEHLGELASELAARWEARCESGRHDRRGGSRRREAGAGPKYGLVFVDRLLVTLVHLRTGLTHQALGVVYGVGSSTIGRAIGEIRPLLAERGFAVPDHPGLRLRTLEDVFAYAEAENVTLRIDGMETQVRRPRAGRPGRRAFVSGKRKQNTIKTTTISDGHGRTLWSGAVRPGRMHDQTSVRTEGIAEQFRRHPTVKAEVDDGYRGLAIEFPGQVFAPPKKPKGADDDAPLTERYGWREMKRRQSSRRICVEHANAEHRQWRPLQRYTGRRETYGETHRAVAGLVSARAARRPTRHKPSTELVPVRPAAC</sequence>
<keyword evidence="2" id="KW-0479">Metal-binding</keyword>
<dbReference type="InterPro" id="IPR027805">
    <property type="entry name" value="Transposase_HTH_dom"/>
</dbReference>
<proteinExistence type="predicted"/>
<evidence type="ECO:0000259" key="4">
    <source>
        <dbReference type="Pfam" id="PF13613"/>
    </source>
</evidence>
<evidence type="ECO:0000256" key="2">
    <source>
        <dbReference type="ARBA" id="ARBA00022723"/>
    </source>
</evidence>
<name>A0ABY4MM97_9ACTN</name>
<evidence type="ECO:0000313" key="6">
    <source>
        <dbReference type="Proteomes" id="UP000830115"/>
    </source>
</evidence>
<dbReference type="EMBL" id="CP086322">
    <property type="protein sequence ID" value="UQA97541.1"/>
    <property type="molecule type" value="Genomic_DNA"/>
</dbReference>
<accession>A0ABY4MM97</accession>
<comment type="cofactor">
    <cofactor evidence="1">
        <name>a divalent metal cation</name>
        <dbReference type="ChEBI" id="CHEBI:60240"/>
    </cofactor>
</comment>
<dbReference type="RefSeq" id="WP_248868513.1">
    <property type="nucleotide sequence ID" value="NZ_CP086322.1"/>
</dbReference>
<organism evidence="5 6">
    <name type="scientific">Streptomyces halobius</name>
    <dbReference type="NCBI Taxonomy" id="2879846"/>
    <lineage>
        <taxon>Bacteria</taxon>
        <taxon>Bacillati</taxon>
        <taxon>Actinomycetota</taxon>
        <taxon>Actinomycetes</taxon>
        <taxon>Kitasatosporales</taxon>
        <taxon>Streptomycetaceae</taxon>
        <taxon>Streptomyces</taxon>
    </lineage>
</organism>
<dbReference type="Pfam" id="PF13359">
    <property type="entry name" value="DDE_Tnp_4"/>
    <property type="match status" value="1"/>
</dbReference>
<evidence type="ECO:0000313" key="5">
    <source>
        <dbReference type="EMBL" id="UQA97541.1"/>
    </source>
</evidence>